<keyword evidence="1" id="KW-0443">Lipid metabolism</keyword>
<dbReference type="Gene3D" id="3.90.1200.10">
    <property type="match status" value="1"/>
</dbReference>
<evidence type="ECO:0000313" key="7">
    <source>
        <dbReference type="Proteomes" id="UP000747542"/>
    </source>
</evidence>
<dbReference type="SUPFAM" id="SSF56112">
    <property type="entry name" value="Protein kinase-like (PK-like)"/>
    <property type="match status" value="1"/>
</dbReference>
<dbReference type="GO" id="GO:0004305">
    <property type="term" value="F:ethanolamine kinase activity"/>
    <property type="evidence" value="ECO:0007669"/>
    <property type="project" value="UniProtKB-EC"/>
</dbReference>
<gene>
    <name evidence="6" type="primary">ETNK1-L1</name>
    <name evidence="6" type="ORF">Hamer_G004609</name>
</gene>
<dbReference type="PANTHER" id="PTHR22603">
    <property type="entry name" value="CHOLINE/ETHANOALAMINE KINASE"/>
    <property type="match status" value="1"/>
</dbReference>
<name>A0A8J5JWD5_HOMAM</name>
<evidence type="ECO:0000256" key="2">
    <source>
        <dbReference type="ARBA" id="ARBA00023264"/>
    </source>
</evidence>
<reference evidence="6" key="1">
    <citation type="journal article" date="2021" name="Sci. Adv.">
        <title>The American lobster genome reveals insights on longevity, neural, and immune adaptations.</title>
        <authorList>
            <person name="Polinski J.M."/>
            <person name="Zimin A.V."/>
            <person name="Clark K.F."/>
            <person name="Kohn A.B."/>
            <person name="Sadowski N."/>
            <person name="Timp W."/>
            <person name="Ptitsyn A."/>
            <person name="Khanna P."/>
            <person name="Romanova D.Y."/>
            <person name="Williams P."/>
            <person name="Greenwood S.J."/>
            <person name="Moroz L.L."/>
            <person name="Walt D.R."/>
            <person name="Bodnar A.G."/>
        </authorList>
    </citation>
    <scope>NUCLEOTIDE SEQUENCE</scope>
    <source>
        <strain evidence="6">GMGI-L3</strain>
    </source>
</reference>
<protein>
    <recommendedName>
        <fullName evidence="5">ethanolamine kinase</fullName>
        <ecNumber evidence="5">2.7.1.82</ecNumber>
    </recommendedName>
</protein>
<dbReference type="EMBL" id="JAHLQT010026473">
    <property type="protein sequence ID" value="KAG7163458.1"/>
    <property type="molecule type" value="Genomic_DNA"/>
</dbReference>
<keyword evidence="2" id="KW-1208">Phospholipid metabolism</keyword>
<proteinExistence type="inferred from homology"/>
<accession>A0A8J5JWD5</accession>
<dbReference type="InterPro" id="IPR011009">
    <property type="entry name" value="Kinase-like_dom_sf"/>
</dbReference>
<evidence type="ECO:0000256" key="5">
    <source>
        <dbReference type="ARBA" id="ARBA00038874"/>
    </source>
</evidence>
<keyword evidence="1" id="KW-0444">Lipid biosynthesis</keyword>
<evidence type="ECO:0000256" key="4">
    <source>
        <dbReference type="ARBA" id="ARBA00038211"/>
    </source>
</evidence>
<comment type="similarity">
    <text evidence="4">Belongs to the choline/ethanolamine kinase family.</text>
</comment>
<dbReference type="Proteomes" id="UP000747542">
    <property type="component" value="Unassembled WGS sequence"/>
</dbReference>
<comment type="caution">
    <text evidence="6">The sequence shown here is derived from an EMBL/GenBank/DDBJ whole genome shotgun (WGS) entry which is preliminary data.</text>
</comment>
<evidence type="ECO:0000313" key="6">
    <source>
        <dbReference type="EMBL" id="KAG7163458.1"/>
    </source>
</evidence>
<evidence type="ECO:0000256" key="1">
    <source>
        <dbReference type="ARBA" id="ARBA00023209"/>
    </source>
</evidence>
<dbReference type="GO" id="GO:0006646">
    <property type="term" value="P:phosphatidylethanolamine biosynthetic process"/>
    <property type="evidence" value="ECO:0007669"/>
    <property type="project" value="TreeGrafter"/>
</dbReference>
<keyword evidence="6" id="KW-0808">Transferase</keyword>
<dbReference type="PANTHER" id="PTHR22603:SF66">
    <property type="entry name" value="ETHANOLAMINE KINASE"/>
    <property type="match status" value="1"/>
</dbReference>
<dbReference type="AlphaFoldDB" id="A0A8J5JWD5"/>
<comment type="pathway">
    <text evidence="3">Phospholipid metabolism; phosphatidylethanolamine biosynthesis; phosphatidylethanolamine from ethanolamine: step 1/3.</text>
</comment>
<keyword evidence="7" id="KW-1185">Reference proteome</keyword>
<dbReference type="EC" id="2.7.1.82" evidence="5"/>
<sequence length="250" mass="28884">MTPKLELTVDGSSVRGLQEGAKEIVQHVQPDWKQDKLEFKVLHRSGCCPPLYATFSNGLCYGFTQGSPISPDLVVQEPIWRAISQEMARYHKIKSCLTGLGCPVVFSHNDILLGNVIWNQETQKVGFIDYEYGGANFQPFDVANHFNEFAGVDVVDYNRYPSAEFQRQWLRSYLSHYQDIPEEEVKEHDVELWYVWVNKFALASHLFWGSWAMVQANYSSIDFDFLGYGITRVDEYFKRKNEFLSLTPNL</sequence>
<organism evidence="6 7">
    <name type="scientific">Homarus americanus</name>
    <name type="common">American lobster</name>
    <dbReference type="NCBI Taxonomy" id="6706"/>
    <lineage>
        <taxon>Eukaryota</taxon>
        <taxon>Metazoa</taxon>
        <taxon>Ecdysozoa</taxon>
        <taxon>Arthropoda</taxon>
        <taxon>Crustacea</taxon>
        <taxon>Multicrustacea</taxon>
        <taxon>Malacostraca</taxon>
        <taxon>Eumalacostraca</taxon>
        <taxon>Eucarida</taxon>
        <taxon>Decapoda</taxon>
        <taxon>Pleocyemata</taxon>
        <taxon>Astacidea</taxon>
        <taxon>Nephropoidea</taxon>
        <taxon>Nephropidae</taxon>
        <taxon>Homarus</taxon>
    </lineage>
</organism>
<keyword evidence="6" id="KW-0418">Kinase</keyword>
<dbReference type="GO" id="GO:0005737">
    <property type="term" value="C:cytoplasm"/>
    <property type="evidence" value="ECO:0007669"/>
    <property type="project" value="TreeGrafter"/>
</dbReference>
<dbReference type="Pfam" id="PF01633">
    <property type="entry name" value="Choline_kinase"/>
    <property type="match status" value="2"/>
</dbReference>
<evidence type="ECO:0000256" key="3">
    <source>
        <dbReference type="ARBA" id="ARBA00037883"/>
    </source>
</evidence>
<keyword evidence="1" id="KW-0594">Phospholipid biosynthesis</keyword>